<dbReference type="Proteomes" id="UP001201262">
    <property type="component" value="Unassembled WGS sequence"/>
</dbReference>
<keyword evidence="2" id="KW-0238">DNA-binding</keyword>
<comment type="subcellular location">
    <subcellularLocation>
        <location evidence="1">Nucleus</location>
    </subcellularLocation>
</comment>
<evidence type="ECO:0000313" key="7">
    <source>
        <dbReference type="EMBL" id="KAH8691908.1"/>
    </source>
</evidence>
<dbReference type="Pfam" id="PF00447">
    <property type="entry name" value="HSF_DNA-bind"/>
    <property type="match status" value="1"/>
</dbReference>
<gene>
    <name evidence="7" type="ORF">BGW36DRAFT_347867</name>
</gene>
<dbReference type="EMBL" id="JAJTJA010000011">
    <property type="protein sequence ID" value="KAH8691908.1"/>
    <property type="molecule type" value="Genomic_DNA"/>
</dbReference>
<dbReference type="InterPro" id="IPR036388">
    <property type="entry name" value="WH-like_DNA-bd_sf"/>
</dbReference>
<dbReference type="InterPro" id="IPR000232">
    <property type="entry name" value="HSF_DNA-bd"/>
</dbReference>
<feature type="region of interest" description="Disordered" evidence="5">
    <location>
        <begin position="247"/>
        <end position="289"/>
    </location>
</feature>
<name>A0AAD4KGL5_9EURO</name>
<comment type="similarity">
    <text evidence="4">Belongs to the HSF family.</text>
</comment>
<protein>
    <recommendedName>
        <fullName evidence="6">HSF-type DNA-binding domain-containing protein</fullName>
    </recommendedName>
</protein>
<keyword evidence="8" id="KW-1185">Reference proteome</keyword>
<evidence type="ECO:0000259" key="6">
    <source>
        <dbReference type="SMART" id="SM00415"/>
    </source>
</evidence>
<dbReference type="Gene3D" id="1.10.10.10">
    <property type="entry name" value="Winged helix-like DNA-binding domain superfamily/Winged helix DNA-binding domain"/>
    <property type="match status" value="1"/>
</dbReference>
<evidence type="ECO:0000256" key="3">
    <source>
        <dbReference type="ARBA" id="ARBA00023242"/>
    </source>
</evidence>
<dbReference type="AlphaFoldDB" id="A0AAD4KGL5"/>
<dbReference type="SUPFAM" id="SSF46785">
    <property type="entry name" value="Winged helix' DNA-binding domain"/>
    <property type="match status" value="1"/>
</dbReference>
<feature type="compositionally biased region" description="Polar residues" evidence="5">
    <location>
        <begin position="264"/>
        <end position="273"/>
    </location>
</feature>
<dbReference type="GO" id="GO:0003700">
    <property type="term" value="F:DNA-binding transcription factor activity"/>
    <property type="evidence" value="ECO:0007669"/>
    <property type="project" value="InterPro"/>
</dbReference>
<evidence type="ECO:0000313" key="8">
    <source>
        <dbReference type="Proteomes" id="UP001201262"/>
    </source>
</evidence>
<evidence type="ECO:0000256" key="4">
    <source>
        <dbReference type="RuleBase" id="RU004020"/>
    </source>
</evidence>
<dbReference type="PANTHER" id="PTHR10015">
    <property type="entry name" value="HEAT SHOCK TRANSCRIPTION FACTOR"/>
    <property type="match status" value="1"/>
</dbReference>
<reference evidence="7" key="1">
    <citation type="submission" date="2021-12" db="EMBL/GenBank/DDBJ databases">
        <title>Convergent genome expansion in fungi linked to evolution of root-endophyte symbiosis.</title>
        <authorList>
            <consortium name="DOE Joint Genome Institute"/>
            <person name="Ke Y.-H."/>
            <person name="Bonito G."/>
            <person name="Liao H.-L."/>
            <person name="Looney B."/>
            <person name="Rojas-Flechas A."/>
            <person name="Nash J."/>
            <person name="Hameed K."/>
            <person name="Schadt C."/>
            <person name="Martin F."/>
            <person name="Crous P.W."/>
            <person name="Miettinen O."/>
            <person name="Magnuson J.K."/>
            <person name="Labbe J."/>
            <person name="Jacobson D."/>
            <person name="Doktycz M.J."/>
            <person name="Veneault-Fourrey C."/>
            <person name="Kuo A."/>
            <person name="Mondo S."/>
            <person name="Calhoun S."/>
            <person name="Riley R."/>
            <person name="Ohm R."/>
            <person name="LaButti K."/>
            <person name="Andreopoulos B."/>
            <person name="Pangilinan J."/>
            <person name="Nolan M."/>
            <person name="Tritt A."/>
            <person name="Clum A."/>
            <person name="Lipzen A."/>
            <person name="Daum C."/>
            <person name="Barry K."/>
            <person name="Grigoriev I.V."/>
            <person name="Vilgalys R."/>
        </authorList>
    </citation>
    <scope>NUCLEOTIDE SEQUENCE</scope>
    <source>
        <strain evidence="7">PMI_201</strain>
    </source>
</reference>
<feature type="domain" description="HSF-type DNA-binding" evidence="6">
    <location>
        <begin position="296"/>
        <end position="385"/>
    </location>
</feature>
<dbReference type="PANTHER" id="PTHR10015:SF206">
    <property type="entry name" value="HSF-TYPE DNA-BINDING DOMAIN-CONTAINING PROTEIN"/>
    <property type="match status" value="1"/>
</dbReference>
<proteinExistence type="inferred from homology"/>
<evidence type="ECO:0000256" key="1">
    <source>
        <dbReference type="ARBA" id="ARBA00004123"/>
    </source>
</evidence>
<dbReference type="RefSeq" id="XP_046067905.1">
    <property type="nucleotide sequence ID" value="XM_046213247.1"/>
</dbReference>
<dbReference type="GeneID" id="70243534"/>
<dbReference type="SMART" id="SM00415">
    <property type="entry name" value="HSF"/>
    <property type="match status" value="1"/>
</dbReference>
<sequence>MVTLVNDNSAGGSHANFGEHVIAEFTSREQHLRSLKLLDAPVSEISSTLSDYISVLYRNLSIALGRGQTLTSTRLSKGLESVFSSAAPNVIKGPPISWTELVLSVGPSFQGMEHLRIGESEIHLLKDDFDLICSGRAWRFLSPWPGADDCQTELQAIDTSLEELFSLKQSLSTVMENISSVEYQLVNWRNEVTQLYEDQRLSTIPRTAELYRGCTRQRLNQNDVLEAATSGGDANLSHLCQTSAMTESSATPLPVESTEEQSNRDLSISALTQSSSPSRSSEPARDAITGSEVELRGSNFIRTLSTLLDDSDNAQIIWWSSDGCSFSIAEKSKFPPELLIRLEVATYEALIRRLYYYGFHKCDGAFYHELFIRGQSKSLHKIRPKHRSASDLRSSSQRRPRVKVIRRKRNIGSTLE</sequence>
<dbReference type="GO" id="GO:0043565">
    <property type="term" value="F:sequence-specific DNA binding"/>
    <property type="evidence" value="ECO:0007669"/>
    <property type="project" value="InterPro"/>
</dbReference>
<dbReference type="InterPro" id="IPR036390">
    <property type="entry name" value="WH_DNA-bd_sf"/>
</dbReference>
<dbReference type="GO" id="GO:0005634">
    <property type="term" value="C:nucleus"/>
    <property type="evidence" value="ECO:0007669"/>
    <property type="project" value="UniProtKB-SubCell"/>
</dbReference>
<evidence type="ECO:0000256" key="5">
    <source>
        <dbReference type="SAM" id="MobiDB-lite"/>
    </source>
</evidence>
<evidence type="ECO:0000256" key="2">
    <source>
        <dbReference type="ARBA" id="ARBA00023125"/>
    </source>
</evidence>
<comment type="caution">
    <text evidence="7">The sequence shown here is derived from an EMBL/GenBank/DDBJ whole genome shotgun (WGS) entry which is preliminary data.</text>
</comment>
<organism evidence="7 8">
    <name type="scientific">Talaromyces proteolyticus</name>
    <dbReference type="NCBI Taxonomy" id="1131652"/>
    <lineage>
        <taxon>Eukaryota</taxon>
        <taxon>Fungi</taxon>
        <taxon>Dikarya</taxon>
        <taxon>Ascomycota</taxon>
        <taxon>Pezizomycotina</taxon>
        <taxon>Eurotiomycetes</taxon>
        <taxon>Eurotiomycetidae</taxon>
        <taxon>Eurotiales</taxon>
        <taxon>Trichocomaceae</taxon>
        <taxon>Talaromyces</taxon>
        <taxon>Talaromyces sect. Bacilispori</taxon>
    </lineage>
</organism>
<keyword evidence="3" id="KW-0539">Nucleus</keyword>
<accession>A0AAD4KGL5</accession>